<dbReference type="EMBL" id="CP019434">
    <property type="protein sequence ID" value="APZ42490.1"/>
    <property type="molecule type" value="Genomic_DNA"/>
</dbReference>
<dbReference type="RefSeq" id="WP_076836126.1">
    <property type="nucleotide sequence ID" value="NZ_CP019434.1"/>
</dbReference>
<dbReference type="KEGG" id="afy:BW247_04795"/>
<accession>A0A1P8UF67</accession>
<evidence type="ECO:0000313" key="2">
    <source>
        <dbReference type="EMBL" id="APZ42490.1"/>
    </source>
</evidence>
<evidence type="ECO:0000313" key="3">
    <source>
        <dbReference type="Proteomes" id="UP000243807"/>
    </source>
</evidence>
<sequence>MKTPARQFDNLALQAAWNLRLFGLFLVGPIFGVTLVTIIFDMSMGLRIAAAGMIVFILFLYGLLLRAEIKCLRASQEH</sequence>
<organism evidence="2 3">
    <name type="scientific">Acidihalobacter ferrooxydans</name>
    <dbReference type="NCBI Taxonomy" id="1765967"/>
    <lineage>
        <taxon>Bacteria</taxon>
        <taxon>Pseudomonadati</taxon>
        <taxon>Pseudomonadota</taxon>
        <taxon>Gammaproteobacteria</taxon>
        <taxon>Chromatiales</taxon>
        <taxon>Ectothiorhodospiraceae</taxon>
        <taxon>Acidihalobacter</taxon>
    </lineage>
</organism>
<proteinExistence type="predicted"/>
<dbReference type="AlphaFoldDB" id="A0A1P8UF67"/>
<keyword evidence="1" id="KW-0472">Membrane</keyword>
<dbReference type="Proteomes" id="UP000243807">
    <property type="component" value="Chromosome"/>
</dbReference>
<feature type="transmembrane region" description="Helical" evidence="1">
    <location>
        <begin position="21"/>
        <end position="40"/>
    </location>
</feature>
<keyword evidence="1" id="KW-0812">Transmembrane</keyword>
<dbReference type="STRING" id="1765967.BW247_04795"/>
<protein>
    <submittedName>
        <fullName evidence="2">Uncharacterized protein</fullName>
    </submittedName>
</protein>
<gene>
    <name evidence="2" type="ORF">BW247_04795</name>
</gene>
<name>A0A1P8UF67_9GAMM</name>
<feature type="transmembrane region" description="Helical" evidence="1">
    <location>
        <begin position="46"/>
        <end position="65"/>
    </location>
</feature>
<keyword evidence="3" id="KW-1185">Reference proteome</keyword>
<keyword evidence="1" id="KW-1133">Transmembrane helix</keyword>
<reference evidence="2 3" key="1">
    <citation type="submission" date="2017-01" db="EMBL/GenBank/DDBJ databases">
        <title>Draft sequence of Acidihalobacter ferrooxidans strain DSM 14175 (strain V8).</title>
        <authorList>
            <person name="Khaleque H.N."/>
            <person name="Ramsay J.P."/>
            <person name="Murphy R.J.T."/>
            <person name="Kaksonen A.H."/>
            <person name="Boxall N.J."/>
            <person name="Watkin E.L.J."/>
        </authorList>
    </citation>
    <scope>NUCLEOTIDE SEQUENCE [LARGE SCALE GENOMIC DNA]</scope>
    <source>
        <strain evidence="2 3">V8</strain>
    </source>
</reference>
<evidence type="ECO:0000256" key="1">
    <source>
        <dbReference type="SAM" id="Phobius"/>
    </source>
</evidence>